<evidence type="ECO:0000256" key="4">
    <source>
        <dbReference type="ARBA" id="ARBA00023002"/>
    </source>
</evidence>
<dbReference type="EnsemblPlants" id="PNT71228">
    <property type="protein sequence ID" value="PNT71228"/>
    <property type="gene ID" value="BRADI_2g24980v3"/>
</dbReference>
<keyword evidence="3 9" id="KW-0479">Metal-binding</keyword>
<evidence type="ECO:0000313" key="12">
    <source>
        <dbReference type="EnsemblPlants" id="KQK06181"/>
    </source>
</evidence>
<dbReference type="OMA" id="ARFTQLH"/>
<dbReference type="InterPro" id="IPR026992">
    <property type="entry name" value="DIOX_N"/>
</dbReference>
<comment type="catalytic activity">
    <reaction evidence="7">
        <text>gibberellin A53 + 2 2-oxoglutarate + 3 O2 + H(+) = gibberellin A20 + 2 succinate + 3 CO2 + 2 H2O</text>
        <dbReference type="Rhea" id="RHEA:60796"/>
        <dbReference type="ChEBI" id="CHEBI:15377"/>
        <dbReference type="ChEBI" id="CHEBI:15378"/>
        <dbReference type="ChEBI" id="CHEBI:15379"/>
        <dbReference type="ChEBI" id="CHEBI:16526"/>
        <dbReference type="ChEBI" id="CHEBI:16810"/>
        <dbReference type="ChEBI" id="CHEBI:30031"/>
        <dbReference type="ChEBI" id="CHEBI:58526"/>
        <dbReference type="ChEBI" id="CHEBI:143954"/>
    </reaction>
    <physiologicalReaction direction="left-to-right" evidence="7">
        <dbReference type="Rhea" id="RHEA:60797"/>
    </physiologicalReaction>
</comment>
<organism evidence="11">
    <name type="scientific">Brachypodium distachyon</name>
    <name type="common">Purple false brome</name>
    <name type="synonym">Trachynia distachya</name>
    <dbReference type="NCBI Taxonomy" id="15368"/>
    <lineage>
        <taxon>Eukaryota</taxon>
        <taxon>Viridiplantae</taxon>
        <taxon>Streptophyta</taxon>
        <taxon>Embryophyta</taxon>
        <taxon>Tracheophyta</taxon>
        <taxon>Spermatophyta</taxon>
        <taxon>Magnoliopsida</taxon>
        <taxon>Liliopsida</taxon>
        <taxon>Poales</taxon>
        <taxon>Poaceae</taxon>
        <taxon>BOP clade</taxon>
        <taxon>Pooideae</taxon>
        <taxon>Stipodae</taxon>
        <taxon>Brachypodieae</taxon>
        <taxon>Brachypodium</taxon>
    </lineage>
</organism>
<dbReference type="KEGG" id="bdi:100830094"/>
<dbReference type="GO" id="GO:0009826">
    <property type="term" value="P:unidimensional cell growth"/>
    <property type="evidence" value="ECO:0000318"/>
    <property type="project" value="GO_Central"/>
</dbReference>
<accession>I1HJA2</accession>
<proteinExistence type="inferred from homology"/>
<dbReference type="GO" id="GO:0009908">
    <property type="term" value="P:flower development"/>
    <property type="evidence" value="ECO:0000318"/>
    <property type="project" value="GO_Central"/>
</dbReference>
<evidence type="ECO:0000256" key="1">
    <source>
        <dbReference type="ARBA" id="ARBA00001961"/>
    </source>
</evidence>
<evidence type="ECO:0000259" key="10">
    <source>
        <dbReference type="PROSITE" id="PS51471"/>
    </source>
</evidence>
<dbReference type="ExpressionAtlas" id="I1HJA2">
    <property type="expression patterns" value="baseline and differential"/>
</dbReference>
<comment type="catalytic activity">
    <reaction evidence="6">
        <text>gibberellin A12 + 2 2-oxoglutarate + 3 O2 + H(+) = gibberellin A9 + 2 succinate + 3 CO2 + 2 H2O</text>
        <dbReference type="Rhea" id="RHEA:60772"/>
        <dbReference type="ChEBI" id="CHEBI:15377"/>
        <dbReference type="ChEBI" id="CHEBI:15378"/>
        <dbReference type="ChEBI" id="CHEBI:15379"/>
        <dbReference type="ChEBI" id="CHEBI:16526"/>
        <dbReference type="ChEBI" id="CHEBI:16810"/>
        <dbReference type="ChEBI" id="CHEBI:30031"/>
        <dbReference type="ChEBI" id="CHEBI:58627"/>
        <dbReference type="ChEBI" id="CHEBI:73255"/>
    </reaction>
    <physiologicalReaction direction="left-to-right" evidence="6">
        <dbReference type="Rhea" id="RHEA:60773"/>
    </physiologicalReaction>
</comment>
<dbReference type="OrthoDB" id="288590at2759"/>
<dbReference type="InterPro" id="IPR050231">
    <property type="entry name" value="Iron_ascorbate_oxido_reductase"/>
</dbReference>
<sequence length="399" mass="43573">MVDYQLSNSGEPNATTPIAAMDQVGRNPLLLFGPADDSKNAIIPWRQSKQIPDSFVWPHADTHPPSSSTTTTTELLDVPVVDLAAALRDAAGMRDAAAQAAAACASHGFFLVTGHGVDPALARAALDGAAGFFRLPLATKQRARRVTGSVAGYAAAHADRFAANLPWKETLSFRHHHDDDDRDAVLDYFTSTLGDDFKPLGEVYQEYCGAMEAASLAIMEVLGVSLGVGRGHYRDFFADGSSVMRCNYYPPCPEPDRTLGTGPHCDPSALTLLMQDGGVDGLQVLVDGGWRPVRPKPDELVVNIGDTFMALSNGRYKSCLHRAVVHRERERRSLAYFLCPRKDRVVRPPPSTTAPAPRLYPDFTWADLSRFTQRHYRADARTLDAFARWLGPAKAQEIV</sequence>
<dbReference type="Gramene" id="KQK06181">
    <property type="protein sequence ID" value="KQK06181"/>
    <property type="gene ID" value="BRADI_2g24980v3"/>
</dbReference>
<dbReference type="AlphaFoldDB" id="I1HJA2"/>
<dbReference type="Gene3D" id="2.60.120.330">
    <property type="entry name" value="B-lactam Antibiotic, Isopenicillin N Synthase, Chain"/>
    <property type="match status" value="1"/>
</dbReference>
<comment type="cofactor">
    <cofactor evidence="2">
        <name>Fe cation</name>
        <dbReference type="ChEBI" id="CHEBI:24875"/>
    </cofactor>
</comment>
<dbReference type="GO" id="GO:0045544">
    <property type="term" value="F:gibberellin 20-oxidase activity"/>
    <property type="evidence" value="ECO:0000318"/>
    <property type="project" value="GO_Central"/>
</dbReference>
<gene>
    <name evidence="12" type="primary">LOC100830094</name>
    <name evidence="11" type="ORF">BRADI_2g24980v3</name>
</gene>
<reference evidence="11" key="2">
    <citation type="submission" date="2017-06" db="EMBL/GenBank/DDBJ databases">
        <title>WGS assembly of Brachypodium distachyon.</title>
        <authorList>
            <consortium name="The International Brachypodium Initiative"/>
            <person name="Lucas S."/>
            <person name="Harmon-Smith M."/>
            <person name="Lail K."/>
            <person name="Tice H."/>
            <person name="Grimwood J."/>
            <person name="Bruce D."/>
            <person name="Barry K."/>
            <person name="Shu S."/>
            <person name="Lindquist E."/>
            <person name="Wang M."/>
            <person name="Pitluck S."/>
            <person name="Vogel J.P."/>
            <person name="Garvin D.F."/>
            <person name="Mockler T.C."/>
            <person name="Schmutz J."/>
            <person name="Rokhsar D."/>
            <person name="Bevan M.W."/>
        </authorList>
    </citation>
    <scope>NUCLEOTIDE SEQUENCE</scope>
    <source>
        <strain evidence="11">Bd21</strain>
    </source>
</reference>
<evidence type="ECO:0000313" key="11">
    <source>
        <dbReference type="EMBL" id="PNT71228.1"/>
    </source>
</evidence>
<evidence type="ECO:0000313" key="13">
    <source>
        <dbReference type="Proteomes" id="UP000008810"/>
    </source>
</evidence>
<comment type="function">
    <text evidence="8">Key oxidase enzyme in the biosynthesis of gibberellin that catalyzes the conversion of GA12 and GA53 to GA9 and GA20 respectively, via a three-step oxidation at C-20 of the GA skeleton.</text>
</comment>
<dbReference type="GeneID" id="100830094"/>
<dbReference type="EnsemblPlants" id="KQK06181">
    <property type="protein sequence ID" value="KQK06181"/>
    <property type="gene ID" value="BRADI_2g24980v3"/>
</dbReference>
<evidence type="ECO:0000256" key="3">
    <source>
        <dbReference type="ARBA" id="ARBA00022723"/>
    </source>
</evidence>
<keyword evidence="13" id="KW-1185">Reference proteome</keyword>
<dbReference type="Pfam" id="PF03171">
    <property type="entry name" value="2OG-FeII_Oxy"/>
    <property type="match status" value="1"/>
</dbReference>
<evidence type="ECO:0000256" key="2">
    <source>
        <dbReference type="ARBA" id="ARBA00001962"/>
    </source>
</evidence>
<comment type="cofactor">
    <cofactor evidence="1">
        <name>L-ascorbate</name>
        <dbReference type="ChEBI" id="CHEBI:38290"/>
    </cofactor>
</comment>
<evidence type="ECO:0000256" key="8">
    <source>
        <dbReference type="ARBA" id="ARBA00057814"/>
    </source>
</evidence>
<dbReference type="InterPro" id="IPR027443">
    <property type="entry name" value="IPNS-like_sf"/>
</dbReference>
<dbReference type="InterPro" id="IPR044861">
    <property type="entry name" value="IPNS-like_FE2OG_OXY"/>
</dbReference>
<dbReference type="PANTHER" id="PTHR47990">
    <property type="entry name" value="2-OXOGLUTARATE (2OG) AND FE(II)-DEPENDENT OXYGENASE SUPERFAMILY PROTEIN-RELATED"/>
    <property type="match status" value="1"/>
</dbReference>
<dbReference type="Gramene" id="PNT71228">
    <property type="protein sequence ID" value="PNT71228"/>
    <property type="gene ID" value="BRADI_2g24980v3"/>
</dbReference>
<evidence type="ECO:0000256" key="6">
    <source>
        <dbReference type="ARBA" id="ARBA00050508"/>
    </source>
</evidence>
<dbReference type="GO" id="GO:0009686">
    <property type="term" value="P:gibberellin biosynthetic process"/>
    <property type="evidence" value="ECO:0000318"/>
    <property type="project" value="GO_Central"/>
</dbReference>
<dbReference type="FunFam" id="2.60.120.330:FF:000003">
    <property type="entry name" value="Gibberellin 20 oxidase 2"/>
    <property type="match status" value="1"/>
</dbReference>
<dbReference type="SUPFAM" id="SSF51197">
    <property type="entry name" value="Clavaminate synthase-like"/>
    <property type="match status" value="1"/>
</dbReference>
<dbReference type="eggNOG" id="KOG0143">
    <property type="taxonomic scope" value="Eukaryota"/>
</dbReference>
<dbReference type="EMBL" id="CM000881">
    <property type="protein sequence ID" value="PNT71228.1"/>
    <property type="molecule type" value="Genomic_DNA"/>
</dbReference>
<dbReference type="Pfam" id="PF14226">
    <property type="entry name" value="DIOX_N"/>
    <property type="match status" value="1"/>
</dbReference>
<feature type="domain" description="Fe2OG dioxygenase" evidence="10">
    <location>
        <begin position="240"/>
        <end position="340"/>
    </location>
</feature>
<reference evidence="11 12" key="1">
    <citation type="journal article" date="2010" name="Nature">
        <title>Genome sequencing and analysis of the model grass Brachypodium distachyon.</title>
        <authorList>
            <consortium name="International Brachypodium Initiative"/>
        </authorList>
    </citation>
    <scope>NUCLEOTIDE SEQUENCE [LARGE SCALE GENOMIC DNA]</scope>
    <source>
        <strain evidence="11 12">Bd21</strain>
    </source>
</reference>
<protein>
    <recommendedName>
        <fullName evidence="10">Fe2OG dioxygenase domain-containing protein</fullName>
    </recommendedName>
</protein>
<dbReference type="GO" id="GO:0046872">
    <property type="term" value="F:metal ion binding"/>
    <property type="evidence" value="ECO:0007669"/>
    <property type="project" value="UniProtKB-KW"/>
</dbReference>
<comment type="similarity">
    <text evidence="9">Belongs to the iron/ascorbate-dependent oxidoreductase family.</text>
</comment>
<dbReference type="RefSeq" id="XP_014753942.1">
    <property type="nucleotide sequence ID" value="XM_014898456.2"/>
</dbReference>
<evidence type="ECO:0000256" key="7">
    <source>
        <dbReference type="ARBA" id="ARBA00050797"/>
    </source>
</evidence>
<keyword evidence="5 9" id="KW-0408">Iron</keyword>
<reference evidence="12" key="3">
    <citation type="submission" date="2018-08" db="UniProtKB">
        <authorList>
            <consortium name="EnsemblPlants"/>
        </authorList>
    </citation>
    <scope>IDENTIFICATION</scope>
    <source>
        <strain evidence="12">cv. Bd21</strain>
    </source>
</reference>
<dbReference type="HOGENOM" id="CLU_010119_16_3_1"/>
<dbReference type="EMBL" id="CM000881">
    <property type="protein sequence ID" value="KQK06181.1"/>
    <property type="molecule type" value="Genomic_DNA"/>
</dbReference>
<dbReference type="GO" id="GO:0009416">
    <property type="term" value="P:response to light stimulus"/>
    <property type="evidence" value="ECO:0000318"/>
    <property type="project" value="GO_Central"/>
</dbReference>
<evidence type="ECO:0000256" key="9">
    <source>
        <dbReference type="RuleBase" id="RU003682"/>
    </source>
</evidence>
<evidence type="ECO:0000256" key="5">
    <source>
        <dbReference type="ARBA" id="ARBA00023004"/>
    </source>
</evidence>
<dbReference type="Proteomes" id="UP000008810">
    <property type="component" value="Chromosome 2"/>
</dbReference>
<keyword evidence="4 9" id="KW-0560">Oxidoreductase</keyword>
<name>I1HJA2_BRADI</name>
<dbReference type="PROSITE" id="PS51471">
    <property type="entry name" value="FE2OG_OXY"/>
    <property type="match status" value="1"/>
</dbReference>
<dbReference type="RefSeq" id="XP_014753941.1">
    <property type="nucleotide sequence ID" value="XM_014898455.2"/>
</dbReference>
<dbReference type="InterPro" id="IPR005123">
    <property type="entry name" value="Oxoglu/Fe-dep_dioxygenase_dom"/>
</dbReference>